<reference evidence="1" key="1">
    <citation type="submission" date="2021-10" db="EMBL/GenBank/DDBJ databases">
        <title>Tropical sea cucumber genome reveals ecological adaptation and Cuvierian tubules defense mechanism.</title>
        <authorList>
            <person name="Chen T."/>
        </authorList>
    </citation>
    <scope>NUCLEOTIDE SEQUENCE</scope>
    <source>
        <strain evidence="1">Nanhai2018</strain>
        <tissue evidence="1">Muscle</tissue>
    </source>
</reference>
<dbReference type="EMBL" id="JAIZAY010000003">
    <property type="protein sequence ID" value="KAJ8044954.1"/>
    <property type="molecule type" value="Genomic_DNA"/>
</dbReference>
<comment type="caution">
    <text evidence="1">The sequence shown here is derived from an EMBL/GenBank/DDBJ whole genome shotgun (WGS) entry which is preliminary data.</text>
</comment>
<accession>A0A9Q1HFW5</accession>
<organism evidence="1 2">
    <name type="scientific">Holothuria leucospilota</name>
    <name type="common">Black long sea cucumber</name>
    <name type="synonym">Mertensiothuria leucospilota</name>
    <dbReference type="NCBI Taxonomy" id="206669"/>
    <lineage>
        <taxon>Eukaryota</taxon>
        <taxon>Metazoa</taxon>
        <taxon>Echinodermata</taxon>
        <taxon>Eleutherozoa</taxon>
        <taxon>Echinozoa</taxon>
        <taxon>Holothuroidea</taxon>
        <taxon>Aspidochirotacea</taxon>
        <taxon>Aspidochirotida</taxon>
        <taxon>Holothuriidae</taxon>
        <taxon>Holothuria</taxon>
    </lineage>
</organism>
<name>A0A9Q1HFW5_HOLLE</name>
<dbReference type="AlphaFoldDB" id="A0A9Q1HFW5"/>
<dbReference type="Proteomes" id="UP001152320">
    <property type="component" value="Chromosome 3"/>
</dbReference>
<protein>
    <submittedName>
        <fullName evidence="1">Uncharacterized protein</fullName>
    </submittedName>
</protein>
<evidence type="ECO:0000313" key="2">
    <source>
        <dbReference type="Proteomes" id="UP001152320"/>
    </source>
</evidence>
<proteinExistence type="predicted"/>
<keyword evidence="2" id="KW-1185">Reference proteome</keyword>
<gene>
    <name evidence="1" type="ORF">HOLleu_07859</name>
</gene>
<evidence type="ECO:0000313" key="1">
    <source>
        <dbReference type="EMBL" id="KAJ8044954.1"/>
    </source>
</evidence>
<sequence length="154" mass="17362">MDNLQLYIIESPHEKPSKLAWTSEKQNIIRPLKKNACDGFIIIFAHGRWPEDVTDVSINITVKEENTREIGTLSSVSSDNGLQDVIKSMKLVIKPNYMKEKATLQETSATKRIPNKHSKIRQRSGLTSPACVQGKRGDQVRLNLCWVNFADVGN</sequence>